<dbReference type="EMBL" id="MHUC01000015">
    <property type="protein sequence ID" value="OHA70939.1"/>
    <property type="molecule type" value="Genomic_DNA"/>
</dbReference>
<dbReference type="InterPro" id="IPR040690">
    <property type="entry name" value="FtsX_ECD"/>
</dbReference>
<evidence type="ECO:0000256" key="8">
    <source>
        <dbReference type="ARBA" id="ARBA00023136"/>
    </source>
</evidence>
<organism evidence="14 15">
    <name type="scientific">Candidatus Wildermuthbacteria bacterium RIFCSPHIGHO2_12_FULL_40_12</name>
    <dbReference type="NCBI Taxonomy" id="1802457"/>
    <lineage>
        <taxon>Bacteria</taxon>
        <taxon>Candidatus Wildermuthiibacteriota</taxon>
    </lineage>
</organism>
<comment type="similarity">
    <text evidence="2 10">Belongs to the ABC-4 integral membrane protein family. FtsX subfamily.</text>
</comment>
<dbReference type="STRING" id="1802457.A3F15_02185"/>
<evidence type="ECO:0000256" key="5">
    <source>
        <dbReference type="ARBA" id="ARBA00022618"/>
    </source>
</evidence>
<dbReference type="InterPro" id="IPR004513">
    <property type="entry name" value="FtsX"/>
</dbReference>
<evidence type="ECO:0000256" key="2">
    <source>
        <dbReference type="ARBA" id="ARBA00007379"/>
    </source>
</evidence>
<keyword evidence="7 11" id="KW-1133">Transmembrane helix</keyword>
<evidence type="ECO:0000313" key="14">
    <source>
        <dbReference type="EMBL" id="OHA70939.1"/>
    </source>
</evidence>
<sequence>MLTLLKKTIKTGWLNFIRNSAISIATCFIIGMTIFLITSLLIMKDVADYLINVIQEKVDISIYLKDTVAEEEILVLKDEIAKIPEVKEVQYVSRAEALDRFVERYKNNPVVIESLAEVGNPLLPALNVKAWQANQYDAVVSFLENSPSKDLIDKVDYHERKPVIDRISAMTATFNALGIIMSLVLAIVAILVAFNQVRLAIYNAREEIAIQRLVGASNWFIRGPFLAQGAISGVFAAVGAALIFSIAIFILSPKLTVLFSGLSISGVFLSKFWLLFFIQLLVGIGLGVVSSIIAMKKHLEV</sequence>
<dbReference type="InterPro" id="IPR003838">
    <property type="entry name" value="ABC3_permease_C"/>
</dbReference>
<evidence type="ECO:0000259" key="13">
    <source>
        <dbReference type="Pfam" id="PF18075"/>
    </source>
</evidence>
<dbReference type="GO" id="GO:0051301">
    <property type="term" value="P:cell division"/>
    <property type="evidence" value="ECO:0007669"/>
    <property type="project" value="UniProtKB-KW"/>
</dbReference>
<dbReference type="Gene3D" id="3.30.70.3040">
    <property type="match status" value="1"/>
</dbReference>
<dbReference type="PANTHER" id="PTHR47755">
    <property type="entry name" value="CELL DIVISION PROTEIN FTSX"/>
    <property type="match status" value="1"/>
</dbReference>
<feature type="transmembrane region" description="Helical" evidence="11">
    <location>
        <begin position="225"/>
        <end position="251"/>
    </location>
</feature>
<evidence type="ECO:0000256" key="6">
    <source>
        <dbReference type="ARBA" id="ARBA00022692"/>
    </source>
</evidence>
<accession>A0A1G2REX8</accession>
<dbReference type="PANTHER" id="PTHR47755:SF1">
    <property type="entry name" value="CELL DIVISION PROTEIN FTSX"/>
    <property type="match status" value="1"/>
</dbReference>
<keyword evidence="4 10" id="KW-1003">Cell membrane</keyword>
<evidence type="ECO:0000313" key="15">
    <source>
        <dbReference type="Proteomes" id="UP000177078"/>
    </source>
</evidence>
<keyword evidence="8 10" id="KW-0472">Membrane</keyword>
<keyword evidence="9 10" id="KW-0131">Cell cycle</keyword>
<keyword evidence="5 10" id="KW-0132">Cell division</keyword>
<dbReference type="AlphaFoldDB" id="A0A1G2REX8"/>
<name>A0A1G2REX8_9BACT</name>
<evidence type="ECO:0000256" key="3">
    <source>
        <dbReference type="ARBA" id="ARBA00021907"/>
    </source>
</evidence>
<gene>
    <name evidence="14" type="ORF">A3F15_02185</name>
</gene>
<comment type="caution">
    <text evidence="14">The sequence shown here is derived from an EMBL/GenBank/DDBJ whole genome shotgun (WGS) entry which is preliminary data.</text>
</comment>
<evidence type="ECO:0000259" key="12">
    <source>
        <dbReference type="Pfam" id="PF02687"/>
    </source>
</evidence>
<dbReference type="Pfam" id="PF18075">
    <property type="entry name" value="FtsX_ECD"/>
    <property type="match status" value="1"/>
</dbReference>
<keyword evidence="6 11" id="KW-0812">Transmembrane</keyword>
<dbReference type="PIRSF" id="PIRSF003097">
    <property type="entry name" value="FtsX"/>
    <property type="match status" value="1"/>
</dbReference>
<dbReference type="Proteomes" id="UP000177078">
    <property type="component" value="Unassembled WGS sequence"/>
</dbReference>
<proteinExistence type="inferred from homology"/>
<feature type="transmembrane region" description="Helical" evidence="11">
    <location>
        <begin position="272"/>
        <end position="295"/>
    </location>
</feature>
<evidence type="ECO:0000256" key="4">
    <source>
        <dbReference type="ARBA" id="ARBA00022475"/>
    </source>
</evidence>
<feature type="transmembrane region" description="Helical" evidence="11">
    <location>
        <begin position="20"/>
        <end position="42"/>
    </location>
</feature>
<evidence type="ECO:0000256" key="7">
    <source>
        <dbReference type="ARBA" id="ARBA00022989"/>
    </source>
</evidence>
<dbReference type="GO" id="GO:0005886">
    <property type="term" value="C:plasma membrane"/>
    <property type="evidence" value="ECO:0007669"/>
    <property type="project" value="UniProtKB-SubCell"/>
</dbReference>
<evidence type="ECO:0000256" key="1">
    <source>
        <dbReference type="ARBA" id="ARBA00004651"/>
    </source>
</evidence>
<dbReference type="Pfam" id="PF02687">
    <property type="entry name" value="FtsX"/>
    <property type="match status" value="1"/>
</dbReference>
<feature type="domain" description="FtsX extracellular" evidence="13">
    <location>
        <begin position="58"/>
        <end position="147"/>
    </location>
</feature>
<reference evidence="14 15" key="1">
    <citation type="journal article" date="2016" name="Nat. Commun.">
        <title>Thousands of microbial genomes shed light on interconnected biogeochemical processes in an aquifer system.</title>
        <authorList>
            <person name="Anantharaman K."/>
            <person name="Brown C.T."/>
            <person name="Hug L.A."/>
            <person name="Sharon I."/>
            <person name="Castelle C.J."/>
            <person name="Probst A.J."/>
            <person name="Thomas B.C."/>
            <person name="Singh A."/>
            <person name="Wilkins M.J."/>
            <person name="Karaoz U."/>
            <person name="Brodie E.L."/>
            <person name="Williams K.H."/>
            <person name="Hubbard S.S."/>
            <person name="Banfield J.F."/>
        </authorList>
    </citation>
    <scope>NUCLEOTIDE SEQUENCE [LARGE SCALE GENOMIC DNA]</scope>
</reference>
<protein>
    <recommendedName>
        <fullName evidence="3 10">Cell division protein FtsX</fullName>
    </recommendedName>
</protein>
<evidence type="ECO:0000256" key="11">
    <source>
        <dbReference type="SAM" id="Phobius"/>
    </source>
</evidence>
<evidence type="ECO:0000256" key="10">
    <source>
        <dbReference type="PIRNR" id="PIRNR003097"/>
    </source>
</evidence>
<evidence type="ECO:0000256" key="9">
    <source>
        <dbReference type="ARBA" id="ARBA00023306"/>
    </source>
</evidence>
<comment type="subcellular location">
    <subcellularLocation>
        <location evidence="1">Cell membrane</location>
        <topology evidence="1">Multi-pass membrane protein</topology>
    </subcellularLocation>
</comment>
<feature type="transmembrane region" description="Helical" evidence="11">
    <location>
        <begin position="174"/>
        <end position="194"/>
    </location>
</feature>
<feature type="domain" description="ABC3 transporter permease C-terminal" evidence="12">
    <location>
        <begin position="179"/>
        <end position="297"/>
    </location>
</feature>